<dbReference type="AlphaFoldDB" id="A0AAD9L5I3"/>
<dbReference type="Proteomes" id="UP001209878">
    <property type="component" value="Unassembled WGS sequence"/>
</dbReference>
<dbReference type="SUPFAM" id="SSF56219">
    <property type="entry name" value="DNase I-like"/>
    <property type="match status" value="1"/>
</dbReference>
<gene>
    <name evidence="2" type="ORF">NP493_299g03055</name>
</gene>
<keyword evidence="3" id="KW-1185">Reference proteome</keyword>
<protein>
    <recommendedName>
        <fullName evidence="4">Endonuclease/exonuclease/phosphatase domain-containing protein</fullName>
    </recommendedName>
</protein>
<dbReference type="CDD" id="cd09275">
    <property type="entry name" value="RNase_HI_RT_DIRS1"/>
    <property type="match status" value="1"/>
</dbReference>
<feature type="compositionally biased region" description="Polar residues" evidence="1">
    <location>
        <begin position="1"/>
        <end position="14"/>
    </location>
</feature>
<evidence type="ECO:0000313" key="2">
    <source>
        <dbReference type="EMBL" id="KAK2183709.1"/>
    </source>
</evidence>
<organism evidence="2 3">
    <name type="scientific">Ridgeia piscesae</name>
    <name type="common">Tubeworm</name>
    <dbReference type="NCBI Taxonomy" id="27915"/>
    <lineage>
        <taxon>Eukaryota</taxon>
        <taxon>Metazoa</taxon>
        <taxon>Spiralia</taxon>
        <taxon>Lophotrochozoa</taxon>
        <taxon>Annelida</taxon>
        <taxon>Polychaeta</taxon>
        <taxon>Sedentaria</taxon>
        <taxon>Canalipalpata</taxon>
        <taxon>Sabellida</taxon>
        <taxon>Siboglinidae</taxon>
        <taxon>Ridgeia</taxon>
    </lineage>
</organism>
<proteinExistence type="predicted"/>
<dbReference type="Gene3D" id="3.60.10.10">
    <property type="entry name" value="Endonuclease/exonuclease/phosphatase"/>
    <property type="match status" value="1"/>
</dbReference>
<accession>A0AAD9L5I3</accession>
<evidence type="ECO:0008006" key="4">
    <source>
        <dbReference type="Google" id="ProtNLM"/>
    </source>
</evidence>
<dbReference type="EMBL" id="JAODUO010000299">
    <property type="protein sequence ID" value="KAK2183709.1"/>
    <property type="molecule type" value="Genomic_DNA"/>
</dbReference>
<reference evidence="2" key="1">
    <citation type="journal article" date="2023" name="Mol. Biol. Evol.">
        <title>Third-Generation Sequencing Reveals the Adaptive Role of the Epigenome in Three Deep-Sea Polychaetes.</title>
        <authorList>
            <person name="Perez M."/>
            <person name="Aroh O."/>
            <person name="Sun Y."/>
            <person name="Lan Y."/>
            <person name="Juniper S.K."/>
            <person name="Young C.R."/>
            <person name="Angers B."/>
            <person name="Qian P.Y."/>
        </authorList>
    </citation>
    <scope>NUCLEOTIDE SEQUENCE</scope>
    <source>
        <strain evidence="2">R07B-5</strain>
    </source>
</reference>
<name>A0AAD9L5I3_RIDPI</name>
<feature type="region of interest" description="Disordered" evidence="1">
    <location>
        <begin position="1"/>
        <end position="20"/>
    </location>
</feature>
<evidence type="ECO:0000313" key="3">
    <source>
        <dbReference type="Proteomes" id="UP001209878"/>
    </source>
</evidence>
<sequence>MGSAWTANHHSILQNKEMENQDERQPLLYISMNDSGEETKDQFYSRLQNIMDKSRERGVTILMGDFNAKIGMDNNRFEEVTGTPGVGEMNENGEMLADACALNNIVIDIQPAEVDLPIKCDKPTKEGIRRATKQVRRHRGVDDVELILLNSAYIQLEKAKACARIISLDFSSLTVLVASDNSTVVSYINKQCGTRSIQLCRRTKRLLLMCQANQIVLRARHIPGRLNVLADILSRPAQMSGTERFLHPPVF</sequence>
<dbReference type="InterPro" id="IPR036691">
    <property type="entry name" value="Endo/exonu/phosph_ase_sf"/>
</dbReference>
<comment type="caution">
    <text evidence="2">The sequence shown here is derived from an EMBL/GenBank/DDBJ whole genome shotgun (WGS) entry which is preliminary data.</text>
</comment>
<evidence type="ECO:0000256" key="1">
    <source>
        <dbReference type="SAM" id="MobiDB-lite"/>
    </source>
</evidence>